<proteinExistence type="inferred from homology"/>
<keyword evidence="1" id="KW-1015">Disulfide bond</keyword>
<dbReference type="STRING" id="6205.A0A0R3X4V6"/>
<dbReference type="AlphaFoldDB" id="A0A0R3X4V6"/>
<dbReference type="InterPro" id="IPR043504">
    <property type="entry name" value="Peptidase_S1_PA_chymotrypsin"/>
</dbReference>
<dbReference type="InterPro" id="IPR051487">
    <property type="entry name" value="Ser/Thr_Proteases_Immune/Dev"/>
</dbReference>
<gene>
    <name evidence="5" type="ORF">TTAC_LOCUS8448</name>
</gene>
<feature type="chain" id="PRO_5043133199" evidence="3">
    <location>
        <begin position="22"/>
        <end position="368"/>
    </location>
</feature>
<reference evidence="7" key="1">
    <citation type="submission" date="2017-02" db="UniProtKB">
        <authorList>
            <consortium name="WormBaseParasite"/>
        </authorList>
    </citation>
    <scope>IDENTIFICATION</scope>
</reference>
<comment type="similarity">
    <text evidence="2">Belongs to the peptidase S1 family. CLIP subfamily.</text>
</comment>
<dbReference type="InterPro" id="IPR018114">
    <property type="entry name" value="TRYPSIN_HIS"/>
</dbReference>
<dbReference type="PROSITE" id="PS00134">
    <property type="entry name" value="TRYPSIN_HIS"/>
    <property type="match status" value="1"/>
</dbReference>
<dbReference type="Gene3D" id="2.40.10.10">
    <property type="entry name" value="Trypsin-like serine proteases"/>
    <property type="match status" value="1"/>
</dbReference>
<dbReference type="SMART" id="SM00020">
    <property type="entry name" value="Tryp_SPc"/>
    <property type="match status" value="1"/>
</dbReference>
<evidence type="ECO:0000313" key="7">
    <source>
        <dbReference type="WBParaSite" id="TTAC_0000846301-mRNA-1"/>
    </source>
</evidence>
<dbReference type="InterPro" id="IPR001314">
    <property type="entry name" value="Peptidase_S1A"/>
</dbReference>
<dbReference type="Proteomes" id="UP000274429">
    <property type="component" value="Unassembled WGS sequence"/>
</dbReference>
<organism evidence="7">
    <name type="scientific">Hydatigena taeniaeformis</name>
    <name type="common">Feline tapeworm</name>
    <name type="synonym">Taenia taeniaeformis</name>
    <dbReference type="NCBI Taxonomy" id="6205"/>
    <lineage>
        <taxon>Eukaryota</taxon>
        <taxon>Metazoa</taxon>
        <taxon>Spiralia</taxon>
        <taxon>Lophotrochozoa</taxon>
        <taxon>Platyhelminthes</taxon>
        <taxon>Cestoda</taxon>
        <taxon>Eucestoda</taxon>
        <taxon>Cyclophyllidea</taxon>
        <taxon>Taeniidae</taxon>
        <taxon>Hydatigera</taxon>
    </lineage>
</organism>
<dbReference type="WBParaSite" id="TTAC_0000846301-mRNA-1">
    <property type="protein sequence ID" value="TTAC_0000846301-mRNA-1"/>
    <property type="gene ID" value="TTAC_0000846301"/>
</dbReference>
<dbReference type="InterPro" id="IPR001254">
    <property type="entry name" value="Trypsin_dom"/>
</dbReference>
<dbReference type="CDD" id="cd00190">
    <property type="entry name" value="Tryp_SPc"/>
    <property type="match status" value="1"/>
</dbReference>
<feature type="signal peptide" evidence="3">
    <location>
        <begin position="1"/>
        <end position="21"/>
    </location>
</feature>
<evidence type="ECO:0000313" key="5">
    <source>
        <dbReference type="EMBL" id="VDM33001.1"/>
    </source>
</evidence>
<dbReference type="InterPro" id="IPR009003">
    <property type="entry name" value="Peptidase_S1_PA"/>
</dbReference>
<dbReference type="GO" id="GO:0004252">
    <property type="term" value="F:serine-type endopeptidase activity"/>
    <property type="evidence" value="ECO:0007669"/>
    <property type="project" value="InterPro"/>
</dbReference>
<evidence type="ECO:0000256" key="3">
    <source>
        <dbReference type="SAM" id="SignalP"/>
    </source>
</evidence>
<dbReference type="PRINTS" id="PR00722">
    <property type="entry name" value="CHYMOTRYPSIN"/>
</dbReference>
<keyword evidence="6" id="KW-1185">Reference proteome</keyword>
<dbReference type="Pfam" id="PF00089">
    <property type="entry name" value="Trypsin"/>
    <property type="match status" value="1"/>
</dbReference>
<dbReference type="PANTHER" id="PTHR24256">
    <property type="entry name" value="TRYPTASE-RELATED"/>
    <property type="match status" value="1"/>
</dbReference>
<evidence type="ECO:0000256" key="2">
    <source>
        <dbReference type="ARBA" id="ARBA00024195"/>
    </source>
</evidence>
<dbReference type="GO" id="GO:0006508">
    <property type="term" value="P:proteolysis"/>
    <property type="evidence" value="ECO:0007669"/>
    <property type="project" value="InterPro"/>
</dbReference>
<sequence length="368" mass="40980">MAPYKLHLGLNLISAFVFVLADRRQNFNHTSECYCNGTNYCLNRDPKHENRSQPYCYYPPYSASKSGAHHVLYPSPLLYAQRHTCGRSPMWKSKVMPKIIGGRSSVSHSWPWMARLTPSSQAGVYLLSGGHEGKDGMYNDLDTTPHCGASLISSRHLITAAHCIMKFNSTTVLSTPANHWFSPVSYLQTQVLVRLGDHYLGGADEGWQKDMLVDEVLTYASDWGFLTYDIAILKLKKPVALSVGIQPVCIPPPNIQLAVGTKCVAVGWGHTEKTPDPGVLMETTIPIVSTTVCQNHSDYFKEGFHACAGGDKKKAWVGDSGGGLYCRLHQDDNQWYLYGVTSFGTTLRGPCVFTYVPRFADWIHRHVF</sequence>
<dbReference type="EMBL" id="UYWX01020507">
    <property type="protein sequence ID" value="VDM33001.1"/>
    <property type="molecule type" value="Genomic_DNA"/>
</dbReference>
<feature type="domain" description="Peptidase S1" evidence="4">
    <location>
        <begin position="99"/>
        <end position="368"/>
    </location>
</feature>
<keyword evidence="3" id="KW-0732">Signal</keyword>
<dbReference type="OrthoDB" id="10012881at2759"/>
<dbReference type="SUPFAM" id="SSF50494">
    <property type="entry name" value="Trypsin-like serine proteases"/>
    <property type="match status" value="1"/>
</dbReference>
<name>A0A0R3X4V6_HYDTA</name>
<evidence type="ECO:0000259" key="4">
    <source>
        <dbReference type="PROSITE" id="PS50240"/>
    </source>
</evidence>
<reference evidence="5 6" key="2">
    <citation type="submission" date="2018-11" db="EMBL/GenBank/DDBJ databases">
        <authorList>
            <consortium name="Pathogen Informatics"/>
        </authorList>
    </citation>
    <scope>NUCLEOTIDE SEQUENCE [LARGE SCALE GENOMIC DNA]</scope>
</reference>
<protein>
    <submittedName>
        <fullName evidence="7">Peptidase S1 domain-containing protein</fullName>
    </submittedName>
</protein>
<evidence type="ECO:0000256" key="1">
    <source>
        <dbReference type="ARBA" id="ARBA00023157"/>
    </source>
</evidence>
<dbReference type="PROSITE" id="PS50240">
    <property type="entry name" value="TRYPSIN_DOM"/>
    <property type="match status" value="1"/>
</dbReference>
<evidence type="ECO:0000313" key="6">
    <source>
        <dbReference type="Proteomes" id="UP000274429"/>
    </source>
</evidence>
<accession>A0A0R3X4V6</accession>